<reference evidence="1" key="1">
    <citation type="submission" date="2023-03" db="EMBL/GenBank/DDBJ databases">
        <title>Massive genome expansion in bonnet fungi (Mycena s.s.) driven by repeated elements and novel gene families across ecological guilds.</title>
        <authorList>
            <consortium name="Lawrence Berkeley National Laboratory"/>
            <person name="Harder C.B."/>
            <person name="Miyauchi S."/>
            <person name="Viragh M."/>
            <person name="Kuo A."/>
            <person name="Thoen E."/>
            <person name="Andreopoulos B."/>
            <person name="Lu D."/>
            <person name="Skrede I."/>
            <person name="Drula E."/>
            <person name="Henrissat B."/>
            <person name="Morin E."/>
            <person name="Kohler A."/>
            <person name="Barry K."/>
            <person name="LaButti K."/>
            <person name="Morin E."/>
            <person name="Salamov A."/>
            <person name="Lipzen A."/>
            <person name="Mereny Z."/>
            <person name="Hegedus B."/>
            <person name="Baldrian P."/>
            <person name="Stursova M."/>
            <person name="Weitz H."/>
            <person name="Taylor A."/>
            <person name="Grigoriev I.V."/>
            <person name="Nagy L.G."/>
            <person name="Martin F."/>
            <person name="Kauserud H."/>
        </authorList>
    </citation>
    <scope>NUCLEOTIDE SEQUENCE</scope>
    <source>
        <strain evidence="1">CBHHK188m</strain>
    </source>
</reference>
<accession>A0AAD7MK68</accession>
<evidence type="ECO:0000313" key="2">
    <source>
        <dbReference type="Proteomes" id="UP001215280"/>
    </source>
</evidence>
<comment type="caution">
    <text evidence="1">The sequence shown here is derived from an EMBL/GenBank/DDBJ whole genome shotgun (WGS) entry which is preliminary data.</text>
</comment>
<dbReference type="Proteomes" id="UP001215280">
    <property type="component" value="Unassembled WGS sequence"/>
</dbReference>
<keyword evidence="2" id="KW-1185">Reference proteome</keyword>
<dbReference type="AlphaFoldDB" id="A0AAD7MK68"/>
<name>A0AAD7MK68_9AGAR</name>
<proteinExistence type="predicted"/>
<sequence>MPLALPPYLLTPLLPPPVWLPREALLQRPLTLPWRLNLSLFVKTWSHIIRKEGKRTGSTYDRHYKAYITWFNADQAMLAHADTSYEAIPTLPITAAKVTCFLTHEMQRPKKRKLPDGTQLTSTCGHEHAKQVVSSLEYHRFNNQHLYRDNPNAQVILRSDSRIKTMEAAFAENEPERIKKAHALKAVGTRADMYDDSQLSKLATSGLDSKGLVTIWHSMRDRAIYVLL</sequence>
<evidence type="ECO:0000313" key="1">
    <source>
        <dbReference type="EMBL" id="KAJ7720569.1"/>
    </source>
</evidence>
<dbReference type="EMBL" id="JARJLG010000277">
    <property type="protein sequence ID" value="KAJ7720569.1"/>
    <property type="molecule type" value="Genomic_DNA"/>
</dbReference>
<protein>
    <submittedName>
        <fullName evidence="1">Uncharacterized protein</fullName>
    </submittedName>
</protein>
<gene>
    <name evidence="1" type="ORF">DFH07DRAFT_784342</name>
</gene>
<organism evidence="1 2">
    <name type="scientific">Mycena maculata</name>
    <dbReference type="NCBI Taxonomy" id="230809"/>
    <lineage>
        <taxon>Eukaryota</taxon>
        <taxon>Fungi</taxon>
        <taxon>Dikarya</taxon>
        <taxon>Basidiomycota</taxon>
        <taxon>Agaricomycotina</taxon>
        <taxon>Agaricomycetes</taxon>
        <taxon>Agaricomycetidae</taxon>
        <taxon>Agaricales</taxon>
        <taxon>Marasmiineae</taxon>
        <taxon>Mycenaceae</taxon>
        <taxon>Mycena</taxon>
    </lineage>
</organism>